<reference evidence="2 3" key="1">
    <citation type="journal article" date="2023" name="Commun. Biol.">
        <title>Genome analysis of Parmales, the sister group of diatoms, reveals the evolutionary specialization of diatoms from phago-mixotrophs to photoautotrophs.</title>
        <authorList>
            <person name="Ban H."/>
            <person name="Sato S."/>
            <person name="Yoshikawa S."/>
            <person name="Yamada K."/>
            <person name="Nakamura Y."/>
            <person name="Ichinomiya M."/>
            <person name="Sato N."/>
            <person name="Blanc-Mathieu R."/>
            <person name="Endo H."/>
            <person name="Kuwata A."/>
            <person name="Ogata H."/>
        </authorList>
    </citation>
    <scope>NUCLEOTIDE SEQUENCE [LARGE SCALE GENOMIC DNA]</scope>
</reference>
<dbReference type="EMBL" id="BRYB01000259">
    <property type="protein sequence ID" value="GMI26491.1"/>
    <property type="molecule type" value="Genomic_DNA"/>
</dbReference>
<gene>
    <name evidence="2" type="ORF">TeGR_g8018</name>
</gene>
<comment type="caution">
    <text evidence="2">The sequence shown here is derived from an EMBL/GenBank/DDBJ whole genome shotgun (WGS) entry which is preliminary data.</text>
</comment>
<feature type="compositionally biased region" description="Low complexity" evidence="1">
    <location>
        <begin position="187"/>
        <end position="210"/>
    </location>
</feature>
<keyword evidence="3" id="KW-1185">Reference proteome</keyword>
<proteinExistence type="predicted"/>
<protein>
    <submittedName>
        <fullName evidence="2">Uncharacterized protein</fullName>
    </submittedName>
</protein>
<evidence type="ECO:0000256" key="1">
    <source>
        <dbReference type="SAM" id="MobiDB-lite"/>
    </source>
</evidence>
<evidence type="ECO:0000313" key="2">
    <source>
        <dbReference type="EMBL" id="GMI26491.1"/>
    </source>
</evidence>
<feature type="compositionally biased region" description="Basic and acidic residues" evidence="1">
    <location>
        <begin position="156"/>
        <end position="186"/>
    </location>
</feature>
<feature type="compositionally biased region" description="Pro residues" evidence="1">
    <location>
        <begin position="122"/>
        <end position="143"/>
    </location>
</feature>
<accession>A0ABQ6MI26</accession>
<feature type="compositionally biased region" description="Low complexity" evidence="1">
    <location>
        <begin position="39"/>
        <end position="50"/>
    </location>
</feature>
<feature type="compositionally biased region" description="Low complexity" evidence="1">
    <location>
        <begin position="15"/>
        <end position="25"/>
    </location>
</feature>
<feature type="non-terminal residue" evidence="2">
    <location>
        <position position="250"/>
    </location>
</feature>
<feature type="region of interest" description="Disordered" evidence="1">
    <location>
        <begin position="104"/>
        <end position="214"/>
    </location>
</feature>
<sequence length="250" mass="27041">MSRRAKPLSIREYEQYSSQYEQQQQNSDPNRTEYDRMYSSSSIAGHLSSSYDATRPPASARYPDVDNMSAVRASLNAPSKSIWAAARETSQSLEFDVYLRRSNDPYHDNLYLDTTMRSNPNSAPPPGSSGPGPAPSGPAPSGPAPSLTAAPPPPAVDRKAQATLERRLAKLEAENDKLKKTQEQLLKKAASGRPVSSSSAGAPAAASISLSGGGNEKEAFLEIRQSIEKGLSTLATMEKTRQQMLKQAER</sequence>
<organism evidence="2 3">
    <name type="scientific">Tetraparma gracilis</name>
    <dbReference type="NCBI Taxonomy" id="2962635"/>
    <lineage>
        <taxon>Eukaryota</taxon>
        <taxon>Sar</taxon>
        <taxon>Stramenopiles</taxon>
        <taxon>Ochrophyta</taxon>
        <taxon>Bolidophyceae</taxon>
        <taxon>Parmales</taxon>
        <taxon>Triparmaceae</taxon>
        <taxon>Tetraparma</taxon>
    </lineage>
</organism>
<feature type="region of interest" description="Disordered" evidence="1">
    <location>
        <begin position="1"/>
        <end position="63"/>
    </location>
</feature>
<dbReference type="Proteomes" id="UP001165060">
    <property type="component" value="Unassembled WGS sequence"/>
</dbReference>
<name>A0ABQ6MI26_9STRA</name>
<evidence type="ECO:0000313" key="3">
    <source>
        <dbReference type="Proteomes" id="UP001165060"/>
    </source>
</evidence>